<keyword evidence="5" id="KW-1185">Reference proteome</keyword>
<dbReference type="PATRIC" id="fig|555500.3.peg.440"/>
<dbReference type="STRING" id="555500.I215_02103"/>
<sequence>MKKRSLLIYLFLIIGLSVASSQAQKENLNRALVAIRTSDSQVYIGWRLLIDDPKGIGFNLYRDGLLLNDSPIVNSTNYTDDIAVNGVYSLEIAQDSIMTKIPKTIAKAKVWEQNFLEIPIDRPQGGTTPDGVSYTYSANDCSVGDLDGDGEYEIVLKWVPSNSKDNSHNGHTGNVFLDAYSFSGVRKWRIDLGVNIRSGAHYTQFVVYDLDGDGKAEVACKTADGTIDGLGNILGESSADYRNESGRILEGPEYLSVFDGQTGGLVSSVKYVPRRGDVGSWGDNYANRSDRFLAAAAYLDGKHPSLIMCRGYYTRSVIAAWDLVNGELKQRWVFDSDTPGNEAYAGQGNHSLSIADVDQDSKQEIVYGSMTIDDNGQGLYTTGLGHGDALHVSDFDPNIPGLEVFAPHENKRDGITFRKAKTGEIIWQHKNNIDVGRALAADIDPSRIGAEFWAQGNMGVYNISGEEVFSEIPSINFAIWWDGDLQRELLDGNQITKYGIGTIFTADQCSSNNGTKATPCLQADLFGDWREEVIFRTKDNNALRIFTNPEITSFRIPTLMQDLQYRMAVVWQNSGYNQPPWPSFYIGSGMLQKW</sequence>
<dbReference type="InterPro" id="IPR013783">
    <property type="entry name" value="Ig-like_fold"/>
</dbReference>
<dbReference type="InterPro" id="IPR049366">
    <property type="entry name" value="RGL11_C"/>
</dbReference>
<feature type="domain" description="Rhamnogalacturonan lyase family 11 C-terminal" evidence="3">
    <location>
        <begin position="115"/>
        <end position="591"/>
    </location>
</feature>
<dbReference type="RefSeq" id="WP_008990296.1">
    <property type="nucleotide sequence ID" value="NZ_AMSG01000002.1"/>
</dbReference>
<dbReference type="InterPro" id="IPR041624">
    <property type="entry name" value="RGI_lyase"/>
</dbReference>
<dbReference type="eggNOG" id="COG3401">
    <property type="taxonomic scope" value="Bacteria"/>
</dbReference>
<dbReference type="PANTHER" id="PTHR43118">
    <property type="entry name" value="RHAMNOGALACTURONAN LYASE (EUROFUNG)"/>
    <property type="match status" value="1"/>
</dbReference>
<dbReference type="EMBL" id="AMSG01000002">
    <property type="protein sequence ID" value="EKF56277.1"/>
    <property type="molecule type" value="Genomic_DNA"/>
</dbReference>
<evidence type="ECO:0000259" key="2">
    <source>
        <dbReference type="Pfam" id="PF18370"/>
    </source>
</evidence>
<evidence type="ECO:0000313" key="5">
    <source>
        <dbReference type="Proteomes" id="UP000007364"/>
    </source>
</evidence>
<evidence type="ECO:0000259" key="3">
    <source>
        <dbReference type="Pfam" id="PF21348"/>
    </source>
</evidence>
<dbReference type="OrthoDB" id="9802318at2"/>
<protein>
    <submittedName>
        <fullName evidence="4">Uncharacterized protein</fullName>
    </submittedName>
</protein>
<dbReference type="InterPro" id="IPR028994">
    <property type="entry name" value="Integrin_alpha_N"/>
</dbReference>
<feature type="chain" id="PRO_5003863312" evidence="1">
    <location>
        <begin position="26"/>
        <end position="594"/>
    </location>
</feature>
<gene>
    <name evidence="4" type="ORF">I215_02103</name>
</gene>
<comment type="caution">
    <text evidence="4">The sequence shown here is derived from an EMBL/GenBank/DDBJ whole genome shotgun (WGS) entry which is preliminary data.</text>
</comment>
<feature type="domain" description="Rhamnogalacturonan I lyase beta-sheet" evidence="2">
    <location>
        <begin position="24"/>
        <end position="91"/>
    </location>
</feature>
<dbReference type="InterPro" id="IPR034641">
    <property type="entry name" value="RGL11"/>
</dbReference>
<dbReference type="Pfam" id="PF21348">
    <property type="entry name" value="RGL11_C"/>
    <property type="match status" value="1"/>
</dbReference>
<dbReference type="SUPFAM" id="SSF69318">
    <property type="entry name" value="Integrin alpha N-terminal domain"/>
    <property type="match status" value="1"/>
</dbReference>
<name>K2QN87_9FLAO</name>
<dbReference type="Proteomes" id="UP000007364">
    <property type="component" value="Unassembled WGS sequence"/>
</dbReference>
<dbReference type="Gene3D" id="2.60.40.10">
    <property type="entry name" value="Immunoglobulins"/>
    <property type="match status" value="1"/>
</dbReference>
<keyword evidence="1" id="KW-0732">Signal</keyword>
<organism evidence="4 5">
    <name type="scientific">Galbibacter marinus</name>
    <dbReference type="NCBI Taxonomy" id="555500"/>
    <lineage>
        <taxon>Bacteria</taxon>
        <taxon>Pseudomonadati</taxon>
        <taxon>Bacteroidota</taxon>
        <taxon>Flavobacteriia</taxon>
        <taxon>Flavobacteriales</taxon>
        <taxon>Flavobacteriaceae</taxon>
        <taxon>Galbibacter</taxon>
    </lineage>
</organism>
<dbReference type="CDD" id="cd10318">
    <property type="entry name" value="RGL11"/>
    <property type="match status" value="1"/>
</dbReference>
<evidence type="ECO:0000313" key="4">
    <source>
        <dbReference type="EMBL" id="EKF56277.1"/>
    </source>
</evidence>
<dbReference type="Pfam" id="PF18370">
    <property type="entry name" value="RGI_lyase"/>
    <property type="match status" value="1"/>
</dbReference>
<accession>K2QN87</accession>
<feature type="signal peptide" evidence="1">
    <location>
        <begin position="1"/>
        <end position="25"/>
    </location>
</feature>
<proteinExistence type="predicted"/>
<reference evidence="4 5" key="1">
    <citation type="journal article" date="2012" name="J. Bacteriol.">
        <title>Genome Sequence of Galbibacter marinum Type Strain ck-I2-15.</title>
        <authorList>
            <person name="Lai Q."/>
            <person name="Li C."/>
            <person name="Shao Z."/>
        </authorList>
    </citation>
    <scope>NUCLEOTIDE SEQUENCE [LARGE SCALE GENOMIC DNA]</scope>
    <source>
        <strain evidence="5">ck-I2-15</strain>
    </source>
</reference>
<dbReference type="PANTHER" id="PTHR43118:SF1">
    <property type="entry name" value="RHAMNOGALACTURONAN LYASE (EUROFUNG)"/>
    <property type="match status" value="1"/>
</dbReference>
<evidence type="ECO:0000256" key="1">
    <source>
        <dbReference type="SAM" id="SignalP"/>
    </source>
</evidence>
<dbReference type="AlphaFoldDB" id="K2QN87"/>